<dbReference type="PANTHER" id="PTHR31282">
    <property type="entry name" value="WRKY TRANSCRIPTION FACTOR 21-RELATED"/>
    <property type="match status" value="1"/>
</dbReference>
<evidence type="ECO:0000256" key="4">
    <source>
        <dbReference type="ARBA" id="ARBA00023163"/>
    </source>
</evidence>
<keyword evidence="2" id="KW-0805">Transcription regulation</keyword>
<keyword evidence="3" id="KW-0238">DNA-binding</keyword>
<evidence type="ECO:0000256" key="2">
    <source>
        <dbReference type="ARBA" id="ARBA00023015"/>
    </source>
</evidence>
<keyword evidence="9" id="KW-1185">Reference proteome</keyword>
<name>A0A835UCB1_VANPL</name>
<organism evidence="8 9">
    <name type="scientific">Vanilla planifolia</name>
    <name type="common">Vanilla</name>
    <dbReference type="NCBI Taxonomy" id="51239"/>
    <lineage>
        <taxon>Eukaryota</taxon>
        <taxon>Viridiplantae</taxon>
        <taxon>Streptophyta</taxon>
        <taxon>Embryophyta</taxon>
        <taxon>Tracheophyta</taxon>
        <taxon>Spermatophyta</taxon>
        <taxon>Magnoliopsida</taxon>
        <taxon>Liliopsida</taxon>
        <taxon>Asparagales</taxon>
        <taxon>Orchidaceae</taxon>
        <taxon>Vanilloideae</taxon>
        <taxon>Vanilleae</taxon>
        <taxon>Vanilla</taxon>
    </lineage>
</organism>
<evidence type="ECO:0000313" key="9">
    <source>
        <dbReference type="Proteomes" id="UP000636800"/>
    </source>
</evidence>
<dbReference type="Proteomes" id="UP000636800">
    <property type="component" value="Chromosome 12"/>
</dbReference>
<dbReference type="GO" id="GO:0003700">
    <property type="term" value="F:DNA-binding transcription factor activity"/>
    <property type="evidence" value="ECO:0007669"/>
    <property type="project" value="InterPro"/>
</dbReference>
<protein>
    <recommendedName>
        <fullName evidence="7">WRKY domain-containing protein</fullName>
    </recommendedName>
</protein>
<comment type="caution">
    <text evidence="8">The sequence shown here is derived from an EMBL/GenBank/DDBJ whole genome shotgun (WGS) entry which is preliminary data.</text>
</comment>
<dbReference type="Gene3D" id="2.20.25.80">
    <property type="entry name" value="WRKY domain"/>
    <property type="match status" value="1"/>
</dbReference>
<feature type="domain" description="WRKY" evidence="7">
    <location>
        <begin position="116"/>
        <end position="174"/>
    </location>
</feature>
<dbReference type="GO" id="GO:0005634">
    <property type="term" value="C:nucleus"/>
    <property type="evidence" value="ECO:0007669"/>
    <property type="project" value="UniProtKB-SubCell"/>
</dbReference>
<comment type="subcellular location">
    <subcellularLocation>
        <location evidence="1">Nucleus</location>
    </subcellularLocation>
</comment>
<accession>A0A835UCB1</accession>
<evidence type="ECO:0000256" key="1">
    <source>
        <dbReference type="ARBA" id="ARBA00004123"/>
    </source>
</evidence>
<evidence type="ECO:0000259" key="7">
    <source>
        <dbReference type="PROSITE" id="PS50811"/>
    </source>
</evidence>
<keyword evidence="5" id="KW-0539">Nucleus</keyword>
<dbReference type="SUPFAM" id="SSF118290">
    <property type="entry name" value="WRKY DNA-binding domain"/>
    <property type="match status" value="1"/>
</dbReference>
<evidence type="ECO:0000256" key="5">
    <source>
        <dbReference type="ARBA" id="ARBA00023242"/>
    </source>
</evidence>
<dbReference type="InterPro" id="IPR003657">
    <property type="entry name" value="WRKY_dom"/>
</dbReference>
<gene>
    <name evidence="8" type="ORF">HPP92_022861</name>
</gene>
<dbReference type="Pfam" id="PF03106">
    <property type="entry name" value="WRKY"/>
    <property type="match status" value="1"/>
</dbReference>
<dbReference type="OrthoDB" id="19261at2759"/>
<evidence type="ECO:0000313" key="8">
    <source>
        <dbReference type="EMBL" id="KAG0457704.1"/>
    </source>
</evidence>
<feature type="region of interest" description="Disordered" evidence="6">
    <location>
        <begin position="173"/>
        <end position="203"/>
    </location>
</feature>
<feature type="region of interest" description="Disordered" evidence="6">
    <location>
        <begin position="65"/>
        <end position="113"/>
    </location>
</feature>
<dbReference type="InterPro" id="IPR036576">
    <property type="entry name" value="WRKY_dom_sf"/>
</dbReference>
<reference evidence="8 9" key="1">
    <citation type="journal article" date="2020" name="Nat. Food">
        <title>A phased Vanilla planifolia genome enables genetic improvement of flavour and production.</title>
        <authorList>
            <person name="Hasing T."/>
            <person name="Tang H."/>
            <person name="Brym M."/>
            <person name="Khazi F."/>
            <person name="Huang T."/>
            <person name="Chambers A.H."/>
        </authorList>
    </citation>
    <scope>NUCLEOTIDE SEQUENCE [LARGE SCALE GENOMIC DNA]</scope>
    <source>
        <tissue evidence="8">Leaf</tissue>
    </source>
</reference>
<dbReference type="EMBL" id="JADCNL010000012">
    <property type="protein sequence ID" value="KAG0457704.1"/>
    <property type="molecule type" value="Genomic_DNA"/>
</dbReference>
<dbReference type="GO" id="GO:0043565">
    <property type="term" value="F:sequence-specific DNA binding"/>
    <property type="evidence" value="ECO:0007669"/>
    <property type="project" value="InterPro"/>
</dbReference>
<dbReference type="PROSITE" id="PS50811">
    <property type="entry name" value="WRKY"/>
    <property type="match status" value="1"/>
</dbReference>
<sequence>MEKPELHGDASTAIEHISHGKGLLILLRSLLLQDRHQPNKKYTESLLDESLKSLDMALLHLKSCESEMETSESSKEQSRSTARAVAVGPKPKQKLGDKCKKKQHSRTIMTSSPFGDGHQWRKYGQKNILNAEHPRSYYRCTYSEDKNCSATKQVQQKDGDQDLPEYMVKYNGKHTCGTRNTPSESNVSNIKDLDRQSSLSTASVQPEVLQQVEMDKEVEELLAMIIKSDNFLSNATDQSVTSSCSLGVDGLHDEFFAYNDGGFDCVLSSL</sequence>
<dbReference type="AlphaFoldDB" id="A0A835UCB1"/>
<keyword evidence="4" id="KW-0804">Transcription</keyword>
<dbReference type="InterPro" id="IPR044810">
    <property type="entry name" value="WRKY_plant"/>
</dbReference>
<dbReference type="SMART" id="SM00774">
    <property type="entry name" value="WRKY"/>
    <property type="match status" value="1"/>
</dbReference>
<feature type="compositionally biased region" description="Polar residues" evidence="6">
    <location>
        <begin position="177"/>
        <end position="189"/>
    </location>
</feature>
<evidence type="ECO:0000256" key="6">
    <source>
        <dbReference type="SAM" id="MobiDB-lite"/>
    </source>
</evidence>
<evidence type="ECO:0000256" key="3">
    <source>
        <dbReference type="ARBA" id="ARBA00023125"/>
    </source>
</evidence>
<proteinExistence type="predicted"/>